<accession>A0A1E3QSZ1</accession>
<dbReference type="InterPro" id="IPR036412">
    <property type="entry name" value="HAD-like_sf"/>
</dbReference>
<dbReference type="EMBL" id="KV454431">
    <property type="protein sequence ID" value="ODQ80037.1"/>
    <property type="molecule type" value="Genomic_DNA"/>
</dbReference>
<dbReference type="Proteomes" id="UP000094336">
    <property type="component" value="Unassembled WGS sequence"/>
</dbReference>
<dbReference type="AlphaFoldDB" id="A0A1E3QSZ1"/>
<dbReference type="OrthoDB" id="40579at2759"/>
<evidence type="ECO:0008006" key="3">
    <source>
        <dbReference type="Google" id="ProtNLM"/>
    </source>
</evidence>
<dbReference type="GO" id="GO:0003850">
    <property type="term" value="F:2-deoxyglucose-6-phosphatase activity"/>
    <property type="evidence" value="ECO:0007669"/>
    <property type="project" value="TreeGrafter"/>
</dbReference>
<evidence type="ECO:0000313" key="1">
    <source>
        <dbReference type="EMBL" id="ODQ80037.1"/>
    </source>
</evidence>
<dbReference type="PANTHER" id="PTHR43481">
    <property type="entry name" value="FRUCTOSE-1-PHOSPHATE PHOSPHATASE"/>
    <property type="match status" value="1"/>
</dbReference>
<protein>
    <recommendedName>
        <fullName evidence="3">HAD-like protein</fullName>
    </recommendedName>
</protein>
<dbReference type="Gene3D" id="3.40.50.1000">
    <property type="entry name" value="HAD superfamily/HAD-like"/>
    <property type="match status" value="1"/>
</dbReference>
<proteinExistence type="predicted"/>
<dbReference type="InterPro" id="IPR041492">
    <property type="entry name" value="HAD_2"/>
</dbReference>
<dbReference type="InterPro" id="IPR006439">
    <property type="entry name" value="HAD-SF_hydro_IA"/>
</dbReference>
<reference evidence="2" key="1">
    <citation type="submission" date="2016-05" db="EMBL/GenBank/DDBJ databases">
        <title>Comparative genomics of biotechnologically important yeasts.</title>
        <authorList>
            <consortium name="DOE Joint Genome Institute"/>
            <person name="Riley R."/>
            <person name="Haridas S."/>
            <person name="Wolfe K.H."/>
            <person name="Lopes M.R."/>
            <person name="Hittinger C.T."/>
            <person name="Goker M."/>
            <person name="Salamov A."/>
            <person name="Wisecaver J."/>
            <person name="Long T.M."/>
            <person name="Aerts A.L."/>
            <person name="Barry K."/>
            <person name="Choi C."/>
            <person name="Clum A."/>
            <person name="Coughlan A.Y."/>
            <person name="Deshpande S."/>
            <person name="Douglass A.P."/>
            <person name="Hanson S.J."/>
            <person name="Klenk H.-P."/>
            <person name="Labutti K."/>
            <person name="Lapidus A."/>
            <person name="Lindquist E."/>
            <person name="Lipzen A."/>
            <person name="Meier-Kolthoff J.P."/>
            <person name="Ohm R.A."/>
            <person name="Otillar R.P."/>
            <person name="Pangilinan J."/>
            <person name="Peng Y."/>
            <person name="Rokas A."/>
            <person name="Rosa C.A."/>
            <person name="Scheuner C."/>
            <person name="Sibirny A.A."/>
            <person name="Slot J.C."/>
            <person name="Stielow J.B."/>
            <person name="Sun H."/>
            <person name="Kurtzman C.P."/>
            <person name="Blackwell M."/>
            <person name="Grigoriev I.V."/>
            <person name="Jeffries T.W."/>
        </authorList>
    </citation>
    <scope>NUCLEOTIDE SEQUENCE [LARGE SCALE GENOMIC DNA]</scope>
    <source>
        <strain evidence="2">NRRL Y-12698</strain>
    </source>
</reference>
<evidence type="ECO:0000313" key="2">
    <source>
        <dbReference type="Proteomes" id="UP000094336"/>
    </source>
</evidence>
<sequence length="237" mass="26090">MLVSLRPKVILFDLDGTLVNSTRCVEKAWRVICKEHDVDAEYLFEHSHGVRTEEVFKAHFPNIPADQRSIAAFESTIYGDYADDAEEIMGSRELLRALDGDAALTQKWGIVTSGTRGLATTSISKVLKLNRPPRVFITAEQVTKGKPDPEGYNRGFELLRKQLDHAPEENLEAIVFEDAPAGIKAGVSSGATVIGITSTFDKEALLSAGCTYAIKDMTKVKVVANSRRGYFLEVDVL</sequence>
<gene>
    <name evidence="1" type="ORF">BABINDRAFT_161677</name>
</gene>
<dbReference type="InterPro" id="IPR051806">
    <property type="entry name" value="HAD-like_SPP"/>
</dbReference>
<dbReference type="RefSeq" id="XP_018985365.1">
    <property type="nucleotide sequence ID" value="XM_019128945.1"/>
</dbReference>
<name>A0A1E3QSZ1_9ASCO</name>
<dbReference type="NCBIfam" id="TIGR01509">
    <property type="entry name" value="HAD-SF-IA-v3"/>
    <property type="match status" value="1"/>
</dbReference>
<keyword evidence="2" id="KW-1185">Reference proteome</keyword>
<dbReference type="PROSITE" id="PS01228">
    <property type="entry name" value="COF_1"/>
    <property type="match status" value="1"/>
</dbReference>
<dbReference type="SFLD" id="SFLDS00003">
    <property type="entry name" value="Haloacid_Dehalogenase"/>
    <property type="match status" value="1"/>
</dbReference>
<dbReference type="Pfam" id="PF13419">
    <property type="entry name" value="HAD_2"/>
    <property type="match status" value="1"/>
</dbReference>
<dbReference type="SFLD" id="SFLDG01129">
    <property type="entry name" value="C1.5:_HAD__Beta-PGM__Phosphata"/>
    <property type="match status" value="1"/>
</dbReference>
<dbReference type="Gene3D" id="1.10.150.240">
    <property type="entry name" value="Putative phosphatase, domain 2"/>
    <property type="match status" value="1"/>
</dbReference>
<dbReference type="STRING" id="984486.A0A1E3QSZ1"/>
<dbReference type="InterPro" id="IPR023214">
    <property type="entry name" value="HAD_sf"/>
</dbReference>
<dbReference type="GeneID" id="30146798"/>
<dbReference type="PANTHER" id="PTHR43481:SF9">
    <property type="entry name" value="2-DEOXYGLUCOSE-6-PHOSPHATE PHOSPHATASE 1-RELATED"/>
    <property type="match status" value="1"/>
</dbReference>
<organism evidence="1 2">
    <name type="scientific">Babjeviella inositovora NRRL Y-12698</name>
    <dbReference type="NCBI Taxonomy" id="984486"/>
    <lineage>
        <taxon>Eukaryota</taxon>
        <taxon>Fungi</taxon>
        <taxon>Dikarya</taxon>
        <taxon>Ascomycota</taxon>
        <taxon>Saccharomycotina</taxon>
        <taxon>Pichiomycetes</taxon>
        <taxon>Serinales incertae sedis</taxon>
        <taxon>Babjeviella</taxon>
    </lineage>
</organism>
<dbReference type="SUPFAM" id="SSF56784">
    <property type="entry name" value="HAD-like"/>
    <property type="match status" value="1"/>
</dbReference>
<dbReference type="InterPro" id="IPR023198">
    <property type="entry name" value="PGP-like_dom2"/>
</dbReference>